<keyword evidence="3" id="KW-1185">Reference proteome</keyword>
<gene>
    <name evidence="2" type="ORF">BXZ70DRAFT_871021</name>
</gene>
<name>A0A8K0UVW2_9AGAR</name>
<protein>
    <submittedName>
        <fullName evidence="2">Uncharacterized protein</fullName>
    </submittedName>
</protein>
<feature type="region of interest" description="Disordered" evidence="1">
    <location>
        <begin position="129"/>
        <end position="162"/>
    </location>
</feature>
<feature type="compositionally biased region" description="Polar residues" evidence="1">
    <location>
        <begin position="141"/>
        <end position="162"/>
    </location>
</feature>
<organism evidence="2 3">
    <name type="scientific">Cristinia sonorae</name>
    <dbReference type="NCBI Taxonomy" id="1940300"/>
    <lineage>
        <taxon>Eukaryota</taxon>
        <taxon>Fungi</taxon>
        <taxon>Dikarya</taxon>
        <taxon>Basidiomycota</taxon>
        <taxon>Agaricomycotina</taxon>
        <taxon>Agaricomycetes</taxon>
        <taxon>Agaricomycetidae</taxon>
        <taxon>Agaricales</taxon>
        <taxon>Pleurotineae</taxon>
        <taxon>Stephanosporaceae</taxon>
        <taxon>Cristinia</taxon>
    </lineage>
</organism>
<comment type="caution">
    <text evidence="2">The sequence shown here is derived from an EMBL/GenBank/DDBJ whole genome shotgun (WGS) entry which is preliminary data.</text>
</comment>
<dbReference type="AlphaFoldDB" id="A0A8K0UVW2"/>
<accession>A0A8K0UVW2</accession>
<reference evidence="2" key="1">
    <citation type="journal article" date="2021" name="New Phytol.">
        <title>Evolutionary innovations through gain and loss of genes in the ectomycorrhizal Boletales.</title>
        <authorList>
            <person name="Wu G."/>
            <person name="Miyauchi S."/>
            <person name="Morin E."/>
            <person name="Kuo A."/>
            <person name="Drula E."/>
            <person name="Varga T."/>
            <person name="Kohler A."/>
            <person name="Feng B."/>
            <person name="Cao Y."/>
            <person name="Lipzen A."/>
            <person name="Daum C."/>
            <person name="Hundley H."/>
            <person name="Pangilinan J."/>
            <person name="Johnson J."/>
            <person name="Barry K."/>
            <person name="LaButti K."/>
            <person name="Ng V."/>
            <person name="Ahrendt S."/>
            <person name="Min B."/>
            <person name="Choi I.G."/>
            <person name="Park H."/>
            <person name="Plett J.M."/>
            <person name="Magnuson J."/>
            <person name="Spatafora J.W."/>
            <person name="Nagy L.G."/>
            <person name="Henrissat B."/>
            <person name="Grigoriev I.V."/>
            <person name="Yang Z.L."/>
            <person name="Xu J."/>
            <person name="Martin F.M."/>
        </authorList>
    </citation>
    <scope>NUCLEOTIDE SEQUENCE</scope>
    <source>
        <strain evidence="2">KKN 215</strain>
    </source>
</reference>
<feature type="non-terminal residue" evidence="2">
    <location>
        <position position="1"/>
    </location>
</feature>
<evidence type="ECO:0000256" key="1">
    <source>
        <dbReference type="SAM" id="MobiDB-lite"/>
    </source>
</evidence>
<feature type="non-terminal residue" evidence="2">
    <location>
        <position position="357"/>
    </location>
</feature>
<evidence type="ECO:0000313" key="3">
    <source>
        <dbReference type="Proteomes" id="UP000813824"/>
    </source>
</evidence>
<sequence length="357" mass="39063">TSAEDRANIPASSWARPPKPSQDADDNVVPTYYIERKRQRDTIAERKEEEGGLMAELSAGILSEGIAAQTRVLPEKIPVEVTMPDGTVVHPSGFIPPTPETDFHPLASKVATEDDPMLTTVKIPWDEALSPSPEVLESTRAADSTPSSSTPKHTRSFHSSAVSRATEVSTPLALAPSPPAKAQSDELTAFRGKYLRTLHETPFWRPILSLTFTTRPIALTIARLSRGMERGTPFYTTVDPADRAHCSSFSSRMRSLRISRMQSLTSQITRKLQGEHGGVPGVRFSGSDKGRGIEGEALDAPIDASHRQIKVGVADWHPLAKEIKETFEYEAEENGARDVVQVFGLDEKGLRTDGVSW</sequence>
<dbReference type="EMBL" id="JAEVFJ010000004">
    <property type="protein sequence ID" value="KAH8105457.1"/>
    <property type="molecule type" value="Genomic_DNA"/>
</dbReference>
<evidence type="ECO:0000313" key="2">
    <source>
        <dbReference type="EMBL" id="KAH8105457.1"/>
    </source>
</evidence>
<dbReference type="OrthoDB" id="3070637at2759"/>
<dbReference type="Proteomes" id="UP000813824">
    <property type="component" value="Unassembled WGS sequence"/>
</dbReference>
<proteinExistence type="predicted"/>
<feature type="region of interest" description="Disordered" evidence="1">
    <location>
        <begin position="1"/>
        <end position="29"/>
    </location>
</feature>